<evidence type="ECO:0000256" key="1">
    <source>
        <dbReference type="SAM" id="MobiDB-lite"/>
    </source>
</evidence>
<dbReference type="Pfam" id="PF25273">
    <property type="entry name" value="DUF7869"/>
    <property type="match status" value="1"/>
</dbReference>
<proteinExistence type="predicted"/>
<evidence type="ECO:0000313" key="4">
    <source>
        <dbReference type="Proteomes" id="UP001347796"/>
    </source>
</evidence>
<gene>
    <name evidence="3" type="ORF">SNE40_012578</name>
</gene>
<dbReference type="PANTHER" id="PTHR10773:SF19">
    <property type="match status" value="1"/>
</dbReference>
<sequence length="241" mass="27945">MVSTKAVCYVFDECQADLTANVFASCLTNYIKHELPKMPKLTIFSDWCTYQNRNVILSNALLDVAKKENIVIYQKYLEKGHTQMEVDSVRATIERSISKKEIYSPANYADIMKNAKKSHPKYVVKYLDYTFFKDFSGLNLYSSVRPGSNIGDPVVTNLRALKYQQNGVLQYKLSHRDEYEELPQKKKRLRSTDNEVENASEFPQLFASPRPLTSSKFKNLQDLKPVIPRDYHSYYDSLPHE</sequence>
<comment type="caution">
    <text evidence="3">The sequence shown here is derived from an EMBL/GenBank/DDBJ whole genome shotgun (WGS) entry which is preliminary data.</text>
</comment>
<dbReference type="Proteomes" id="UP001347796">
    <property type="component" value="Unassembled WGS sequence"/>
</dbReference>
<name>A0AAN8PN45_PATCE</name>
<accession>A0AAN8PN45</accession>
<organism evidence="3 4">
    <name type="scientific">Patella caerulea</name>
    <name type="common">Rayed Mediterranean limpet</name>
    <dbReference type="NCBI Taxonomy" id="87958"/>
    <lineage>
        <taxon>Eukaryota</taxon>
        <taxon>Metazoa</taxon>
        <taxon>Spiralia</taxon>
        <taxon>Lophotrochozoa</taxon>
        <taxon>Mollusca</taxon>
        <taxon>Gastropoda</taxon>
        <taxon>Patellogastropoda</taxon>
        <taxon>Patelloidea</taxon>
        <taxon>Patellidae</taxon>
        <taxon>Patella</taxon>
    </lineage>
</organism>
<reference evidence="3 4" key="1">
    <citation type="submission" date="2024-01" db="EMBL/GenBank/DDBJ databases">
        <title>The genome of the rayed Mediterranean limpet Patella caerulea (Linnaeus, 1758).</title>
        <authorList>
            <person name="Anh-Thu Weber A."/>
            <person name="Halstead-Nussloch G."/>
        </authorList>
    </citation>
    <scope>NUCLEOTIDE SEQUENCE [LARGE SCALE GENOMIC DNA]</scope>
    <source>
        <strain evidence="3">AATW-2023a</strain>
        <tissue evidence="3">Whole specimen</tissue>
    </source>
</reference>
<evidence type="ECO:0000313" key="3">
    <source>
        <dbReference type="EMBL" id="KAK6180417.1"/>
    </source>
</evidence>
<protein>
    <recommendedName>
        <fullName evidence="2">DUF7869 domain-containing protein</fullName>
    </recommendedName>
</protein>
<feature type="domain" description="DUF7869" evidence="2">
    <location>
        <begin position="15"/>
        <end position="122"/>
    </location>
</feature>
<dbReference type="EMBL" id="JAZGQO010000008">
    <property type="protein sequence ID" value="KAK6180417.1"/>
    <property type="molecule type" value="Genomic_DNA"/>
</dbReference>
<evidence type="ECO:0000259" key="2">
    <source>
        <dbReference type="Pfam" id="PF25273"/>
    </source>
</evidence>
<dbReference type="InterPro" id="IPR057191">
    <property type="entry name" value="DUF7869"/>
</dbReference>
<keyword evidence="4" id="KW-1185">Reference proteome</keyword>
<feature type="region of interest" description="Disordered" evidence="1">
    <location>
        <begin position="182"/>
        <end position="203"/>
    </location>
</feature>
<dbReference type="PANTHER" id="PTHR10773">
    <property type="entry name" value="DNA-DIRECTED RNA POLYMERASES I, II, AND III SUBUNIT RPABC2"/>
    <property type="match status" value="1"/>
</dbReference>
<dbReference type="AlphaFoldDB" id="A0AAN8PN45"/>